<evidence type="ECO:0000256" key="1">
    <source>
        <dbReference type="ARBA" id="ARBA00001917"/>
    </source>
</evidence>
<reference evidence="9" key="2">
    <citation type="submission" date="2020-09" db="EMBL/GenBank/DDBJ databases">
        <authorList>
            <person name="Sun Q."/>
            <person name="Kim S."/>
        </authorList>
    </citation>
    <scope>NUCLEOTIDE SEQUENCE</scope>
    <source>
        <strain evidence="9">KCTC 12113</strain>
    </source>
</reference>
<dbReference type="PANTHER" id="PTHR43673:SF2">
    <property type="entry name" value="NITROREDUCTASE"/>
    <property type="match status" value="1"/>
</dbReference>
<evidence type="ECO:0000256" key="7">
    <source>
        <dbReference type="SAM" id="MobiDB-lite"/>
    </source>
</evidence>
<comment type="similarity">
    <text evidence="2">Belongs to the nitroreductase family.</text>
</comment>
<dbReference type="InterPro" id="IPR033878">
    <property type="entry name" value="NfsB-like"/>
</dbReference>
<comment type="caution">
    <text evidence="9">The sequence shown here is derived from an EMBL/GenBank/DDBJ whole genome shotgun (WGS) entry which is preliminary data.</text>
</comment>
<dbReference type="Proteomes" id="UP000634668">
    <property type="component" value="Unassembled WGS sequence"/>
</dbReference>
<evidence type="ECO:0000256" key="6">
    <source>
        <dbReference type="ARBA" id="ARBA00023002"/>
    </source>
</evidence>
<dbReference type="Gene3D" id="3.40.109.10">
    <property type="entry name" value="NADH Oxidase"/>
    <property type="match status" value="1"/>
</dbReference>
<gene>
    <name evidence="9" type="ORF">GCM10007383_03330</name>
</gene>
<dbReference type="InterPro" id="IPR029479">
    <property type="entry name" value="Nitroreductase"/>
</dbReference>
<comment type="cofactor">
    <cofactor evidence="1">
        <name>FMN</name>
        <dbReference type="ChEBI" id="CHEBI:58210"/>
    </cofactor>
</comment>
<keyword evidence="5" id="KW-0521">NADP</keyword>
<name>A0A918IMC9_9FLAO</name>
<dbReference type="SUPFAM" id="SSF55469">
    <property type="entry name" value="FMN-dependent nitroreductase-like"/>
    <property type="match status" value="1"/>
</dbReference>
<evidence type="ECO:0000256" key="3">
    <source>
        <dbReference type="ARBA" id="ARBA00022630"/>
    </source>
</evidence>
<evidence type="ECO:0000256" key="2">
    <source>
        <dbReference type="ARBA" id="ARBA00007118"/>
    </source>
</evidence>
<dbReference type="RefSeq" id="WP_026813502.1">
    <property type="nucleotide sequence ID" value="NZ_BMWP01000002.1"/>
</dbReference>
<proteinExistence type="inferred from homology"/>
<feature type="domain" description="Nitroreductase" evidence="8">
    <location>
        <begin position="9"/>
        <end position="186"/>
    </location>
</feature>
<keyword evidence="4" id="KW-0288">FMN</keyword>
<organism evidence="9 10">
    <name type="scientific">Arenibacter certesii</name>
    <dbReference type="NCBI Taxonomy" id="228955"/>
    <lineage>
        <taxon>Bacteria</taxon>
        <taxon>Pseudomonadati</taxon>
        <taxon>Bacteroidota</taxon>
        <taxon>Flavobacteriia</taxon>
        <taxon>Flavobacteriales</taxon>
        <taxon>Flavobacteriaceae</taxon>
        <taxon>Arenibacter</taxon>
    </lineage>
</organism>
<evidence type="ECO:0000313" key="10">
    <source>
        <dbReference type="Proteomes" id="UP000634668"/>
    </source>
</evidence>
<dbReference type="Pfam" id="PF00881">
    <property type="entry name" value="Nitroreductase"/>
    <property type="match status" value="1"/>
</dbReference>
<keyword evidence="3" id="KW-0285">Flavoprotein</keyword>
<keyword evidence="10" id="KW-1185">Reference proteome</keyword>
<dbReference type="PANTHER" id="PTHR43673">
    <property type="entry name" value="NAD(P)H NITROREDUCTASE YDGI-RELATED"/>
    <property type="match status" value="1"/>
</dbReference>
<dbReference type="EMBL" id="BMWP01000002">
    <property type="protein sequence ID" value="GGW22819.1"/>
    <property type="molecule type" value="Genomic_DNA"/>
</dbReference>
<dbReference type="AlphaFoldDB" id="A0A918IMC9"/>
<dbReference type="GO" id="GO:0016491">
    <property type="term" value="F:oxidoreductase activity"/>
    <property type="evidence" value="ECO:0007669"/>
    <property type="project" value="UniProtKB-KW"/>
</dbReference>
<evidence type="ECO:0000259" key="8">
    <source>
        <dbReference type="Pfam" id="PF00881"/>
    </source>
</evidence>
<evidence type="ECO:0000313" key="9">
    <source>
        <dbReference type="EMBL" id="GGW22819.1"/>
    </source>
</evidence>
<accession>A0A918IMC9</accession>
<dbReference type="InterPro" id="IPR000415">
    <property type="entry name" value="Nitroreductase-like"/>
</dbReference>
<dbReference type="CDD" id="cd02149">
    <property type="entry name" value="NfsB-like"/>
    <property type="match status" value="1"/>
</dbReference>
<protein>
    <submittedName>
        <fullName evidence="9">NAD(P)H-dependent oxidoreductase</fullName>
    </submittedName>
</protein>
<feature type="region of interest" description="Disordered" evidence="7">
    <location>
        <begin position="189"/>
        <end position="210"/>
    </location>
</feature>
<keyword evidence="6" id="KW-0560">Oxidoreductase</keyword>
<reference evidence="9" key="1">
    <citation type="journal article" date="2014" name="Int. J. Syst. Evol. Microbiol.">
        <title>Complete genome sequence of Corynebacterium casei LMG S-19264T (=DSM 44701T), isolated from a smear-ripened cheese.</title>
        <authorList>
            <consortium name="US DOE Joint Genome Institute (JGI-PGF)"/>
            <person name="Walter F."/>
            <person name="Albersmeier A."/>
            <person name="Kalinowski J."/>
            <person name="Ruckert C."/>
        </authorList>
    </citation>
    <scope>NUCLEOTIDE SEQUENCE</scope>
    <source>
        <strain evidence="9">KCTC 12113</strain>
    </source>
</reference>
<sequence length="210" mass="23293">MSNYLDNLNWRYATKKFDTTKKVSPEKLESLLDAISLSASSYGLQPYEIFVIEDKAVREKLKPAAWGQAQITDSSHVIVLAHQSTFGEELVDNYLEKVSATRNIPLKDLGGYADFMKSKLVTLPESEKASWTARQAYLALGNLLSAAADLKIDSCPMEGFDAPDVNEILGLTEKGLNAAVLVAIGHRSEEDTTQHNKKVRKPKKELITHI</sequence>
<evidence type="ECO:0000256" key="5">
    <source>
        <dbReference type="ARBA" id="ARBA00022857"/>
    </source>
</evidence>
<evidence type="ECO:0000256" key="4">
    <source>
        <dbReference type="ARBA" id="ARBA00022643"/>
    </source>
</evidence>